<evidence type="ECO:0000256" key="5">
    <source>
        <dbReference type="PIRSR" id="PIRSR038193-1"/>
    </source>
</evidence>
<comment type="catalytic activity">
    <reaction evidence="7">
        <text>Random hydrolysis of (1-&gt;4)-linkages between N-acetyl-beta-D-glucosamine and D-glucuronate residues in hyaluronate.</text>
        <dbReference type="EC" id="3.2.1.35"/>
    </reaction>
</comment>
<evidence type="ECO:0000313" key="10">
    <source>
        <dbReference type="Proteomes" id="UP001152799"/>
    </source>
</evidence>
<organism evidence="9 10">
    <name type="scientific">Ceutorhynchus assimilis</name>
    <name type="common">cabbage seed weevil</name>
    <dbReference type="NCBI Taxonomy" id="467358"/>
    <lineage>
        <taxon>Eukaryota</taxon>
        <taxon>Metazoa</taxon>
        <taxon>Ecdysozoa</taxon>
        <taxon>Arthropoda</taxon>
        <taxon>Hexapoda</taxon>
        <taxon>Insecta</taxon>
        <taxon>Pterygota</taxon>
        <taxon>Neoptera</taxon>
        <taxon>Endopterygota</taxon>
        <taxon>Coleoptera</taxon>
        <taxon>Polyphaga</taxon>
        <taxon>Cucujiformia</taxon>
        <taxon>Curculionidae</taxon>
        <taxon>Ceutorhynchinae</taxon>
        <taxon>Ceutorhynchus</taxon>
    </lineage>
</organism>
<keyword evidence="8" id="KW-0732">Signal</keyword>
<keyword evidence="2 6" id="KW-1015">Disulfide bond</keyword>
<evidence type="ECO:0000256" key="6">
    <source>
        <dbReference type="PIRSR" id="PIRSR038193-3"/>
    </source>
</evidence>
<dbReference type="EC" id="3.2.1.35" evidence="7"/>
<dbReference type="OrthoDB" id="5796153at2759"/>
<dbReference type="AlphaFoldDB" id="A0A9N9MP84"/>
<keyword evidence="7" id="KW-0326">Glycosidase</keyword>
<protein>
    <recommendedName>
        <fullName evidence="7">Hyaluronidase</fullName>
        <ecNumber evidence="7">3.2.1.35</ecNumber>
    </recommendedName>
</protein>
<dbReference type="PANTHER" id="PTHR11769">
    <property type="entry name" value="HYALURONIDASE"/>
    <property type="match status" value="1"/>
</dbReference>
<gene>
    <name evidence="9" type="ORF">CEUTPL_LOCUS8308</name>
</gene>
<feature type="disulfide bond" evidence="6">
    <location>
        <begin position="44"/>
        <end position="330"/>
    </location>
</feature>
<dbReference type="InterPro" id="IPR018155">
    <property type="entry name" value="Hyaluronidase"/>
</dbReference>
<comment type="similarity">
    <text evidence="1 4 7">Belongs to the glycosyl hydrolase 56 family.</text>
</comment>
<dbReference type="PANTHER" id="PTHR11769:SF35">
    <property type="entry name" value="HYALURONIDASE"/>
    <property type="match status" value="1"/>
</dbReference>
<feature type="signal peptide" evidence="8">
    <location>
        <begin position="1"/>
        <end position="22"/>
    </location>
</feature>
<evidence type="ECO:0000256" key="3">
    <source>
        <dbReference type="ARBA" id="ARBA00023180"/>
    </source>
</evidence>
<proteinExistence type="inferred from homology"/>
<name>A0A9N9MP84_9CUCU</name>
<sequence length="348" mass="40431">MSAFTNLISCIILLGLLEELSSHEGKSHQNPSLKVIWNIKSLQCASHGFDFAEILKSNNIIHNEHGSFNGNVINLLYDPGKFPAILMKNNQEYLRNGGVPQEGNLNEHLESFEKVVEQTIPDLENHGLAVIDHENWKAIYRQNNWGKYIAYQTLSENKEKKKHPKYSNERIIEEASKTFEDAAFKFIEETIKLGKSLRPNSQWGYYHYPYCFANGKTDTCHRRVMEENDRLRSLFEISDVLYPSLYLQEENTSEERARFIRASLDEAIRVKNKLQRNKKIYVYYWYKYQDSENFISKEELTSTLKIIASYNIDGLILWGANADVNTSPKCGEVYEYINNTFGPTLRNV</sequence>
<keyword evidence="3" id="KW-0325">Glycoprotein</keyword>
<dbReference type="EMBL" id="OU892280">
    <property type="protein sequence ID" value="CAG9767751.1"/>
    <property type="molecule type" value="Genomic_DNA"/>
</dbReference>
<evidence type="ECO:0000256" key="4">
    <source>
        <dbReference type="PIRNR" id="PIRNR038193"/>
    </source>
</evidence>
<dbReference type="PRINTS" id="PR00847">
    <property type="entry name" value="HYALURONDASE"/>
</dbReference>
<evidence type="ECO:0000313" key="9">
    <source>
        <dbReference type="EMBL" id="CAG9767751.1"/>
    </source>
</evidence>
<dbReference type="InterPro" id="IPR001329">
    <property type="entry name" value="Venom_Hyaluronidase"/>
</dbReference>
<dbReference type="Proteomes" id="UP001152799">
    <property type="component" value="Chromosome 4"/>
</dbReference>
<evidence type="ECO:0000256" key="8">
    <source>
        <dbReference type="SAM" id="SignalP"/>
    </source>
</evidence>
<dbReference type="GO" id="GO:0030214">
    <property type="term" value="P:hyaluronan catabolic process"/>
    <property type="evidence" value="ECO:0007669"/>
    <property type="project" value="TreeGrafter"/>
</dbReference>
<dbReference type="GO" id="GO:0004415">
    <property type="term" value="F:hyalurononglucosaminidase activity"/>
    <property type="evidence" value="ECO:0007669"/>
    <property type="project" value="UniProtKB-UniRule"/>
</dbReference>
<dbReference type="PIRSF" id="PIRSF038193">
    <property type="entry name" value="Hyaluronidase"/>
    <property type="match status" value="1"/>
</dbReference>
<feature type="chain" id="PRO_5040124370" description="Hyaluronidase" evidence="8">
    <location>
        <begin position="23"/>
        <end position="348"/>
    </location>
</feature>
<dbReference type="SUPFAM" id="SSF51445">
    <property type="entry name" value="(Trans)glycosidases"/>
    <property type="match status" value="1"/>
</dbReference>
<keyword evidence="7" id="KW-0378">Hydrolase</keyword>
<dbReference type="Gene3D" id="3.20.20.70">
    <property type="entry name" value="Aldolase class I"/>
    <property type="match status" value="1"/>
</dbReference>
<dbReference type="GO" id="GO:0005975">
    <property type="term" value="P:carbohydrate metabolic process"/>
    <property type="evidence" value="ECO:0007669"/>
    <property type="project" value="UniProtKB-UniRule"/>
</dbReference>
<feature type="active site" description="Proton donor" evidence="5">
    <location>
        <position position="134"/>
    </location>
</feature>
<dbReference type="InterPro" id="IPR017853">
    <property type="entry name" value="GH"/>
</dbReference>
<evidence type="ECO:0000256" key="7">
    <source>
        <dbReference type="RuleBase" id="RU610713"/>
    </source>
</evidence>
<evidence type="ECO:0000256" key="2">
    <source>
        <dbReference type="ARBA" id="ARBA00023157"/>
    </source>
</evidence>
<reference evidence="9" key="1">
    <citation type="submission" date="2022-01" db="EMBL/GenBank/DDBJ databases">
        <authorList>
            <person name="King R."/>
        </authorList>
    </citation>
    <scope>NUCLEOTIDE SEQUENCE</scope>
</reference>
<keyword evidence="10" id="KW-1185">Reference proteome</keyword>
<accession>A0A9N9MP84</accession>
<feature type="disulfide bond" evidence="6">
    <location>
        <begin position="211"/>
        <end position="220"/>
    </location>
</feature>
<evidence type="ECO:0000256" key="1">
    <source>
        <dbReference type="ARBA" id="ARBA00008871"/>
    </source>
</evidence>
<dbReference type="Pfam" id="PF01630">
    <property type="entry name" value="Glyco_hydro_56"/>
    <property type="match status" value="1"/>
</dbReference>
<dbReference type="PRINTS" id="PR00846">
    <property type="entry name" value="GLHYDRLASE56"/>
</dbReference>
<dbReference type="GO" id="GO:0006952">
    <property type="term" value="P:defense response"/>
    <property type="evidence" value="ECO:0007669"/>
    <property type="project" value="InterPro"/>
</dbReference>
<dbReference type="InterPro" id="IPR013785">
    <property type="entry name" value="Aldolase_TIM"/>
</dbReference>